<gene>
    <name evidence="1" type="ORF">AVEN_112984_1</name>
</gene>
<feature type="non-terminal residue" evidence="1">
    <location>
        <position position="75"/>
    </location>
</feature>
<accession>A0A4Y2DXT4</accession>
<comment type="caution">
    <text evidence="1">The sequence shown here is derived from an EMBL/GenBank/DDBJ whole genome shotgun (WGS) entry which is preliminary data.</text>
</comment>
<proteinExistence type="predicted"/>
<evidence type="ECO:0000313" key="1">
    <source>
        <dbReference type="EMBL" id="GBM20889.1"/>
    </source>
</evidence>
<protein>
    <submittedName>
        <fullName evidence="1">Uncharacterized protein</fullName>
    </submittedName>
</protein>
<organism evidence="1 2">
    <name type="scientific">Araneus ventricosus</name>
    <name type="common">Orbweaver spider</name>
    <name type="synonym">Epeira ventricosa</name>
    <dbReference type="NCBI Taxonomy" id="182803"/>
    <lineage>
        <taxon>Eukaryota</taxon>
        <taxon>Metazoa</taxon>
        <taxon>Ecdysozoa</taxon>
        <taxon>Arthropoda</taxon>
        <taxon>Chelicerata</taxon>
        <taxon>Arachnida</taxon>
        <taxon>Araneae</taxon>
        <taxon>Araneomorphae</taxon>
        <taxon>Entelegynae</taxon>
        <taxon>Araneoidea</taxon>
        <taxon>Araneidae</taxon>
        <taxon>Araneus</taxon>
    </lineage>
</organism>
<dbReference type="Proteomes" id="UP000499080">
    <property type="component" value="Unassembled WGS sequence"/>
</dbReference>
<evidence type="ECO:0000313" key="2">
    <source>
        <dbReference type="Proteomes" id="UP000499080"/>
    </source>
</evidence>
<reference evidence="1 2" key="1">
    <citation type="journal article" date="2019" name="Sci. Rep.">
        <title>Orb-weaving spider Araneus ventricosus genome elucidates the spidroin gene catalogue.</title>
        <authorList>
            <person name="Kono N."/>
            <person name="Nakamura H."/>
            <person name="Ohtoshi R."/>
            <person name="Moran D.A.P."/>
            <person name="Shinohara A."/>
            <person name="Yoshida Y."/>
            <person name="Fujiwara M."/>
            <person name="Mori M."/>
            <person name="Tomita M."/>
            <person name="Arakawa K."/>
        </authorList>
    </citation>
    <scope>NUCLEOTIDE SEQUENCE [LARGE SCALE GENOMIC DNA]</scope>
</reference>
<keyword evidence="2" id="KW-1185">Reference proteome</keyword>
<name>A0A4Y2DXT4_ARAVE</name>
<dbReference type="EMBL" id="BGPR01168110">
    <property type="protein sequence ID" value="GBM20889.1"/>
    <property type="molecule type" value="Genomic_DNA"/>
</dbReference>
<dbReference type="OrthoDB" id="9909311at2759"/>
<dbReference type="AlphaFoldDB" id="A0A4Y2DXT4"/>
<sequence length="75" mass="8278">MNCDKDAITSKLFKIDELIEDKLSGANLSVDGEVIPPFFKDAITSKLFTNEELIEDKLSGANLSDDGEVIPPFFK</sequence>